<gene>
    <name evidence="5" type="ORF">GMORB2_6131</name>
</gene>
<feature type="chain" id="PRO_5040343321" evidence="4">
    <location>
        <begin position="22"/>
        <end position="210"/>
    </location>
</feature>
<protein>
    <submittedName>
        <fullName evidence="5">Ubiquitin-like-conjugating enzyme ATG10</fullName>
    </submittedName>
</protein>
<reference evidence="5" key="1">
    <citation type="submission" date="2020-03" db="EMBL/GenBank/DDBJ databases">
        <title>Site-based positive gene gene selection in Geosmithia morbida across the United States reveals a broad range of putative effectors and factors for local host and environmental adapation.</title>
        <authorList>
            <person name="Onufrak A."/>
            <person name="Murdoch R.W."/>
            <person name="Gazis R."/>
            <person name="Huff M."/>
            <person name="Staton M."/>
            <person name="Klingeman W."/>
            <person name="Hadziabdic D."/>
        </authorList>
    </citation>
    <scope>NUCLEOTIDE SEQUENCE</scope>
    <source>
        <strain evidence="5">1262</strain>
    </source>
</reference>
<evidence type="ECO:0000313" key="5">
    <source>
        <dbReference type="EMBL" id="KAF4123430.1"/>
    </source>
</evidence>
<keyword evidence="2" id="KW-0653">Protein transport</keyword>
<dbReference type="InterPro" id="IPR007135">
    <property type="entry name" value="Atg3/Atg10"/>
</dbReference>
<dbReference type="GO" id="GO:0019787">
    <property type="term" value="F:ubiquitin-like protein transferase activity"/>
    <property type="evidence" value="ECO:0007669"/>
    <property type="project" value="InterPro"/>
</dbReference>
<keyword evidence="6" id="KW-1185">Reference proteome</keyword>
<organism evidence="5 6">
    <name type="scientific">Geosmithia morbida</name>
    <dbReference type="NCBI Taxonomy" id="1094350"/>
    <lineage>
        <taxon>Eukaryota</taxon>
        <taxon>Fungi</taxon>
        <taxon>Dikarya</taxon>
        <taxon>Ascomycota</taxon>
        <taxon>Pezizomycotina</taxon>
        <taxon>Sordariomycetes</taxon>
        <taxon>Hypocreomycetidae</taxon>
        <taxon>Hypocreales</taxon>
        <taxon>Bionectriaceae</taxon>
        <taxon>Geosmithia</taxon>
    </lineage>
</organism>
<feature type="signal peptide" evidence="4">
    <location>
        <begin position="1"/>
        <end position="21"/>
    </location>
</feature>
<evidence type="ECO:0000256" key="3">
    <source>
        <dbReference type="ARBA" id="ARBA00023006"/>
    </source>
</evidence>
<dbReference type="Pfam" id="PF03987">
    <property type="entry name" value="Autophagy_act_C"/>
    <property type="match status" value="1"/>
</dbReference>
<dbReference type="GO" id="GO:0015031">
    <property type="term" value="P:protein transport"/>
    <property type="evidence" value="ECO:0007669"/>
    <property type="project" value="UniProtKB-KW"/>
</dbReference>
<sequence length="210" mass="23982">MLLHLWWADLSISYLSPGTEARAFLPGMDFASFPSLTGEEFEETCHHLDSRYRRATLGNLRSRWKLQLRTALSSNFSFFDMPRTYIEITRILDPDQQDLGLDFDALAISGKANTDDRWLAADDAMMEDEASDEAALRKPVRTRDYGVVTYEIMLHPTYRMPCLYFHFEGLPDDESPFDLHTVFRRLVPDAYKEGLRAYGGVGGISIDVPA</sequence>
<keyword evidence="1" id="KW-0833">Ubl conjugation pathway</keyword>
<name>A0A9P4YWP3_9HYPO</name>
<dbReference type="AlphaFoldDB" id="A0A9P4YWP3"/>
<accession>A0A9P4YWP3</accession>
<keyword evidence="2" id="KW-0813">Transport</keyword>
<dbReference type="Proteomes" id="UP000749293">
    <property type="component" value="Unassembled WGS sequence"/>
</dbReference>
<dbReference type="GO" id="GO:0006914">
    <property type="term" value="P:autophagy"/>
    <property type="evidence" value="ECO:0007669"/>
    <property type="project" value="UniProtKB-KW"/>
</dbReference>
<evidence type="ECO:0000256" key="2">
    <source>
        <dbReference type="ARBA" id="ARBA00022927"/>
    </source>
</evidence>
<comment type="caution">
    <text evidence="5">The sequence shown here is derived from an EMBL/GenBank/DDBJ whole genome shotgun (WGS) entry which is preliminary data.</text>
</comment>
<proteinExistence type="predicted"/>
<evidence type="ECO:0000256" key="1">
    <source>
        <dbReference type="ARBA" id="ARBA00022786"/>
    </source>
</evidence>
<dbReference type="RefSeq" id="XP_035322082.1">
    <property type="nucleotide sequence ID" value="XM_035468101.1"/>
</dbReference>
<keyword evidence="4" id="KW-0732">Signal</keyword>
<dbReference type="EMBL" id="JAANYQ010000006">
    <property type="protein sequence ID" value="KAF4123430.1"/>
    <property type="molecule type" value="Genomic_DNA"/>
</dbReference>
<dbReference type="OrthoDB" id="4089664at2759"/>
<dbReference type="GeneID" id="55972356"/>
<keyword evidence="3" id="KW-0072">Autophagy</keyword>
<evidence type="ECO:0000313" key="6">
    <source>
        <dbReference type="Proteomes" id="UP000749293"/>
    </source>
</evidence>
<evidence type="ECO:0000256" key="4">
    <source>
        <dbReference type="SAM" id="SignalP"/>
    </source>
</evidence>